<accession>A0A0L8GB39</accession>
<organism evidence="2">
    <name type="scientific">Octopus bimaculoides</name>
    <name type="common">California two-spotted octopus</name>
    <dbReference type="NCBI Taxonomy" id="37653"/>
    <lineage>
        <taxon>Eukaryota</taxon>
        <taxon>Metazoa</taxon>
        <taxon>Spiralia</taxon>
        <taxon>Lophotrochozoa</taxon>
        <taxon>Mollusca</taxon>
        <taxon>Cephalopoda</taxon>
        <taxon>Coleoidea</taxon>
        <taxon>Octopodiformes</taxon>
        <taxon>Octopoda</taxon>
        <taxon>Incirrata</taxon>
        <taxon>Octopodidae</taxon>
        <taxon>Octopus</taxon>
    </lineage>
</organism>
<protein>
    <submittedName>
        <fullName evidence="2">Uncharacterized protein</fullName>
    </submittedName>
</protein>
<dbReference type="EMBL" id="KQ422784">
    <property type="protein sequence ID" value="KOF74241.1"/>
    <property type="molecule type" value="Genomic_DNA"/>
</dbReference>
<feature type="non-terminal residue" evidence="2">
    <location>
        <position position="123"/>
    </location>
</feature>
<evidence type="ECO:0000313" key="2">
    <source>
        <dbReference type="EMBL" id="KOF74241.1"/>
    </source>
</evidence>
<evidence type="ECO:0000256" key="1">
    <source>
        <dbReference type="SAM" id="MobiDB-lite"/>
    </source>
</evidence>
<sequence length="123" mass="13869">MYGSVLLDENEACALGLPPKYAVYNKVRKINCLSEIEKTFTKIRWRLGHHYNNNSVVRNHQDSNTHNIHNATNSNNGNGNNNYTAITTNNNNNDYTTTISNSNDNSNTNNNTNSTVHTRNNNV</sequence>
<dbReference type="AlphaFoldDB" id="A0A0L8GB39"/>
<feature type="region of interest" description="Disordered" evidence="1">
    <location>
        <begin position="66"/>
        <end position="123"/>
    </location>
</feature>
<proteinExistence type="predicted"/>
<name>A0A0L8GB39_OCTBM</name>
<gene>
    <name evidence="2" type="ORF">OCBIM_22036530mg</name>
</gene>
<reference evidence="2" key="1">
    <citation type="submission" date="2015-07" db="EMBL/GenBank/DDBJ databases">
        <title>MeaNS - Measles Nucleotide Surveillance Program.</title>
        <authorList>
            <person name="Tran T."/>
            <person name="Druce J."/>
        </authorList>
    </citation>
    <scope>NUCLEOTIDE SEQUENCE</scope>
    <source>
        <strain evidence="2">UCB-OBI-ISO-001</strain>
        <tissue evidence="2">Gonad</tissue>
    </source>
</reference>